<sequence length="245" mass="27141">MASEYAKQNEEKHKRKIILPCVIPWEYGSNRYASQKGMQGFGTSRCAVTKIESTKELSESNDGVVPWVTCPDMRKQGANQSGSTPFGGIQEHVRRVQEADGKKDMVLDPKSERFLSKWAQPNPTAKNDDIGRRRDALTTSIGGRRFTHEENTKSHAAIPILHDPRNNVANSAFGTGAGMGGYHSHRQVTTEIEGLDRSETEKIASNLATPWMGGSLAMQSQSKTGGFQKPRDVANSTYYDEKPKR</sequence>
<evidence type="ECO:0000256" key="1">
    <source>
        <dbReference type="SAM" id="MobiDB-lite"/>
    </source>
</evidence>
<dbReference type="PROSITE" id="PS51122">
    <property type="entry name" value="CALPONIN_2"/>
    <property type="match status" value="1"/>
</dbReference>
<proteinExistence type="predicted"/>
<dbReference type="WBParaSite" id="PSAMB.scaffold4661size13925.g24869.t1">
    <property type="protein sequence ID" value="PSAMB.scaffold4661size13925.g24869.t1"/>
    <property type="gene ID" value="PSAMB.scaffold4661size13925.g24869"/>
</dbReference>
<accession>A0A914WN76</accession>
<evidence type="ECO:0000313" key="2">
    <source>
        <dbReference type="Proteomes" id="UP000887566"/>
    </source>
</evidence>
<dbReference type="Pfam" id="PF00402">
    <property type="entry name" value="Calponin"/>
    <property type="match status" value="1"/>
</dbReference>
<protein>
    <submittedName>
        <fullName evidence="3">Uncharacterized protein</fullName>
    </submittedName>
</protein>
<name>A0A914WN76_9BILA</name>
<dbReference type="AlphaFoldDB" id="A0A914WN76"/>
<dbReference type="Proteomes" id="UP000887566">
    <property type="component" value="Unplaced"/>
</dbReference>
<evidence type="ECO:0000313" key="3">
    <source>
        <dbReference type="WBParaSite" id="PSAMB.scaffold4661size13925.g24869.t1"/>
    </source>
</evidence>
<organism evidence="2 3">
    <name type="scientific">Plectus sambesii</name>
    <dbReference type="NCBI Taxonomy" id="2011161"/>
    <lineage>
        <taxon>Eukaryota</taxon>
        <taxon>Metazoa</taxon>
        <taxon>Ecdysozoa</taxon>
        <taxon>Nematoda</taxon>
        <taxon>Chromadorea</taxon>
        <taxon>Plectida</taxon>
        <taxon>Plectina</taxon>
        <taxon>Plectoidea</taxon>
        <taxon>Plectidae</taxon>
        <taxon>Plectus</taxon>
    </lineage>
</organism>
<feature type="region of interest" description="Disordered" evidence="1">
    <location>
        <begin position="212"/>
        <end position="245"/>
    </location>
</feature>
<reference evidence="3" key="1">
    <citation type="submission" date="2022-11" db="UniProtKB">
        <authorList>
            <consortium name="WormBaseParasite"/>
        </authorList>
    </citation>
    <scope>IDENTIFICATION</scope>
</reference>
<keyword evidence="2" id="KW-1185">Reference proteome</keyword>
<dbReference type="InterPro" id="IPR000557">
    <property type="entry name" value="Calponin_repeat"/>
</dbReference>